<protein>
    <submittedName>
        <fullName evidence="1">Uncharacterized protein</fullName>
    </submittedName>
</protein>
<dbReference type="EMBL" id="BGPR01003640">
    <property type="protein sequence ID" value="GBM90636.1"/>
    <property type="molecule type" value="Genomic_DNA"/>
</dbReference>
<evidence type="ECO:0000313" key="2">
    <source>
        <dbReference type="Proteomes" id="UP000499080"/>
    </source>
</evidence>
<dbReference type="Proteomes" id="UP000499080">
    <property type="component" value="Unassembled WGS sequence"/>
</dbReference>
<reference evidence="1 2" key="1">
    <citation type="journal article" date="2019" name="Sci. Rep.">
        <title>Orb-weaving spider Araneus ventricosus genome elucidates the spidroin gene catalogue.</title>
        <authorList>
            <person name="Kono N."/>
            <person name="Nakamura H."/>
            <person name="Ohtoshi R."/>
            <person name="Moran D.A.P."/>
            <person name="Shinohara A."/>
            <person name="Yoshida Y."/>
            <person name="Fujiwara M."/>
            <person name="Mori M."/>
            <person name="Tomita M."/>
            <person name="Arakawa K."/>
        </authorList>
    </citation>
    <scope>NUCLEOTIDE SEQUENCE [LARGE SCALE GENOMIC DNA]</scope>
</reference>
<comment type="caution">
    <text evidence="1">The sequence shown here is derived from an EMBL/GenBank/DDBJ whole genome shotgun (WGS) entry which is preliminary data.</text>
</comment>
<gene>
    <name evidence="1" type="ORF">AVEN_213556_1</name>
</gene>
<name>A0A4Y2JND6_ARAVE</name>
<proteinExistence type="predicted"/>
<dbReference type="AlphaFoldDB" id="A0A4Y2JND6"/>
<organism evidence="1 2">
    <name type="scientific">Araneus ventricosus</name>
    <name type="common">Orbweaver spider</name>
    <name type="synonym">Epeira ventricosa</name>
    <dbReference type="NCBI Taxonomy" id="182803"/>
    <lineage>
        <taxon>Eukaryota</taxon>
        <taxon>Metazoa</taxon>
        <taxon>Ecdysozoa</taxon>
        <taxon>Arthropoda</taxon>
        <taxon>Chelicerata</taxon>
        <taxon>Arachnida</taxon>
        <taxon>Araneae</taxon>
        <taxon>Araneomorphae</taxon>
        <taxon>Entelegynae</taxon>
        <taxon>Araneoidea</taxon>
        <taxon>Araneidae</taxon>
        <taxon>Araneus</taxon>
    </lineage>
</organism>
<accession>A0A4Y2JND6</accession>
<keyword evidence="2" id="KW-1185">Reference proteome</keyword>
<sequence>MSSLRDGLFYENDEDHVMWRDHHAETGSHVCVDGSREISGSRERFSDFWCTNATISQFLQSLSIVTLALPCFPPRSFAFVCVQIKQFLGNFTVQKKLDYPDLYQPRSLNVGCSGAGTHGNSVPAEHFVETSLKQRVFVTQVRAFQHCLFCDYTIGGVANEMSDSYRGQFASELPQPSNEINNLQ</sequence>
<evidence type="ECO:0000313" key="1">
    <source>
        <dbReference type="EMBL" id="GBM90636.1"/>
    </source>
</evidence>